<protein>
    <submittedName>
        <fullName evidence="3">Uncharacterized protein</fullName>
    </submittedName>
</protein>
<dbReference type="Proteomes" id="UP001370758">
    <property type="component" value="Unassembled WGS sequence"/>
</dbReference>
<feature type="transmembrane region" description="Helical" evidence="2">
    <location>
        <begin position="1025"/>
        <end position="1050"/>
    </location>
</feature>
<sequence length="1068" mass="116007">MYFAQICGLLYVVVVAIFGALDERVSRAYEFSPLRTIADRAKTLTQTKVHTTGNLLGEIKHESIETVSISTIEPPQYLQGIIVSVPGTQNDVEPTPPVSVPETLNTMEHTPVSVPETLNTTEHTPVSVPETSNAPEHVLASNPILEASAAQCKRKLVTRDPQILTLIAQYTEGPEPTWPPLTEEEKSSLGIAAKFSSTRRILSGIGETFRLTVTQTIESAATQVETAIKSVGIFTMTVSHPPLESEEEDLATLTLTAATELTNQTLITTTPAAIVSSDNQQKTGAALTVSVVSTLADPESWDKYLFHRAVSNSRKTAQAYYPPWFAPPKISGPRANLTLDVVSNSTDASVESSRNSTNATSATVMDRKQVGPRTEIAQSIRRSAPPRTKALLSEVYNTIVYGFISQLVRRATSSLQTLSVNQVTSSIAAGILGKRAPPTASSVHLTTLVQERPNGSPFSATLVISSSTQVILEPAKPAPVTTIVPVTKTLDPSIPTQKKLPAFDINSLLETYDLSEFDRRNVSAEHEPSSRHKSCPASDKPKPRVRSQTLSPTSTVAPKTLSRQEILVTPVGAVITHPPPLVLATGHLSVGQSSFTGSYYLPPTIFSDSHYQEPTLIPSYDKQASTTNLVSSLPSRLLMGPPTLITSVSKSQLDIRTASPVSLSSFGPAPTEVPTKETTSTHLEISFVKKMLQTVEKVWSRINLAVSPTSSLDSRPNVTAPSSWDEWSASYYVAGASTYTARYHPVTLPSELPMASHISDSIHTSLSPMAARAQSRAARRKTVTGRSSTSLYNDMSTTTSFVPPQETYYPTSQTVYGMPNTMGPPSVGSYSRKQTPVRIKGSKTILEYSTLLLSNSTAHDASSQAPLVKLGTITRPLWDGGHETLTICEVPKGDLYSGFRHMRITTGDMQDIMSRQILEPITADPRGGEYTDSIFMPPPAAFSSKAETIPLAPIGNINIRLNTATSIVCSESTWALLVVFMTLFPITFTIFMTEILIRHIWFRGVPQDIKTRLLADKRYRGYERIFGIGFIAFITVLVGILVGCFLRNGICEDMKVYQDLAAAKQVPF</sequence>
<dbReference type="AlphaFoldDB" id="A0AAV9WM40"/>
<evidence type="ECO:0000313" key="4">
    <source>
        <dbReference type="Proteomes" id="UP001370758"/>
    </source>
</evidence>
<proteinExistence type="predicted"/>
<feature type="region of interest" description="Disordered" evidence="1">
    <location>
        <begin position="348"/>
        <end position="373"/>
    </location>
</feature>
<feature type="compositionally biased region" description="Basic and acidic residues" evidence="1">
    <location>
        <begin position="521"/>
        <end position="530"/>
    </location>
</feature>
<feature type="compositionally biased region" description="Low complexity" evidence="1">
    <location>
        <begin position="352"/>
        <end position="363"/>
    </location>
</feature>
<gene>
    <name evidence="3" type="ORF">TWF481_005003</name>
</gene>
<comment type="caution">
    <text evidence="3">The sequence shown here is derived from an EMBL/GenBank/DDBJ whole genome shotgun (WGS) entry which is preliminary data.</text>
</comment>
<reference evidence="3 4" key="1">
    <citation type="submission" date="2023-08" db="EMBL/GenBank/DDBJ databases">
        <authorList>
            <person name="Palmer J.M."/>
        </authorList>
    </citation>
    <scope>NUCLEOTIDE SEQUENCE [LARGE SCALE GENOMIC DNA]</scope>
    <source>
        <strain evidence="3 4">TWF481</strain>
    </source>
</reference>
<accession>A0AAV9WM40</accession>
<keyword evidence="2" id="KW-1133">Transmembrane helix</keyword>
<feature type="compositionally biased region" description="Polar residues" evidence="1">
    <location>
        <begin position="546"/>
        <end position="558"/>
    </location>
</feature>
<organism evidence="3 4">
    <name type="scientific">Arthrobotrys musiformis</name>
    <dbReference type="NCBI Taxonomy" id="47236"/>
    <lineage>
        <taxon>Eukaryota</taxon>
        <taxon>Fungi</taxon>
        <taxon>Dikarya</taxon>
        <taxon>Ascomycota</taxon>
        <taxon>Pezizomycotina</taxon>
        <taxon>Orbiliomycetes</taxon>
        <taxon>Orbiliales</taxon>
        <taxon>Orbiliaceae</taxon>
        <taxon>Arthrobotrys</taxon>
    </lineage>
</organism>
<keyword evidence="4" id="KW-1185">Reference proteome</keyword>
<keyword evidence="2" id="KW-0472">Membrane</keyword>
<name>A0AAV9WM40_9PEZI</name>
<feature type="region of interest" description="Disordered" evidence="1">
    <location>
        <begin position="777"/>
        <end position="796"/>
    </location>
</feature>
<feature type="compositionally biased region" description="Polar residues" evidence="1">
    <location>
        <begin position="784"/>
        <end position="796"/>
    </location>
</feature>
<keyword evidence="2" id="KW-0812">Transmembrane</keyword>
<feature type="region of interest" description="Disordered" evidence="1">
    <location>
        <begin position="521"/>
        <end position="558"/>
    </location>
</feature>
<evidence type="ECO:0000256" key="1">
    <source>
        <dbReference type="SAM" id="MobiDB-lite"/>
    </source>
</evidence>
<feature type="transmembrane region" description="Helical" evidence="2">
    <location>
        <begin position="974"/>
        <end position="997"/>
    </location>
</feature>
<evidence type="ECO:0000256" key="2">
    <source>
        <dbReference type="SAM" id="Phobius"/>
    </source>
</evidence>
<evidence type="ECO:0000313" key="3">
    <source>
        <dbReference type="EMBL" id="KAK6510286.1"/>
    </source>
</evidence>
<dbReference type="EMBL" id="JAVHJL010000002">
    <property type="protein sequence ID" value="KAK6510286.1"/>
    <property type="molecule type" value="Genomic_DNA"/>
</dbReference>